<evidence type="ECO:0000259" key="5">
    <source>
        <dbReference type="PROSITE" id="PS51198"/>
    </source>
</evidence>
<dbReference type="GO" id="GO:0043138">
    <property type="term" value="F:3'-5' DNA helicase activity"/>
    <property type="evidence" value="ECO:0007669"/>
    <property type="project" value="TreeGrafter"/>
</dbReference>
<feature type="domain" description="UvrD-like helicase ATP-binding" evidence="5">
    <location>
        <begin position="199"/>
        <end position="603"/>
    </location>
</feature>
<dbReference type="EC" id="3.6.4.12" evidence="6"/>
<dbReference type="Pfam" id="PF13245">
    <property type="entry name" value="AAA_19"/>
    <property type="match status" value="1"/>
</dbReference>
<dbReference type="PANTHER" id="PTHR11070:SF45">
    <property type="entry name" value="DNA 3'-5' HELICASE"/>
    <property type="match status" value="1"/>
</dbReference>
<keyword evidence="2 6" id="KW-0378">Hydrolase</keyword>
<organism evidence="6">
    <name type="scientific">mine drainage metagenome</name>
    <dbReference type="NCBI Taxonomy" id="410659"/>
    <lineage>
        <taxon>unclassified sequences</taxon>
        <taxon>metagenomes</taxon>
        <taxon>ecological metagenomes</taxon>
    </lineage>
</organism>
<keyword evidence="3 6" id="KW-0347">Helicase</keyword>
<comment type="caution">
    <text evidence="6">The sequence shown here is derived from an EMBL/GenBank/DDBJ whole genome shotgun (WGS) entry which is preliminary data.</text>
</comment>
<reference evidence="6" key="1">
    <citation type="submission" date="2016-10" db="EMBL/GenBank/DDBJ databases">
        <title>Sequence of Gallionella enrichment culture.</title>
        <authorList>
            <person name="Poehlein A."/>
            <person name="Muehling M."/>
            <person name="Daniel R."/>
        </authorList>
    </citation>
    <scope>NUCLEOTIDE SEQUENCE</scope>
</reference>
<protein>
    <submittedName>
        <fullName evidence="6">Helicase IV</fullName>
        <ecNumber evidence="6">3.6.4.12</ecNumber>
    </submittedName>
</protein>
<dbReference type="GO" id="GO:0003677">
    <property type="term" value="F:DNA binding"/>
    <property type="evidence" value="ECO:0007669"/>
    <property type="project" value="InterPro"/>
</dbReference>
<sequence length="773" mass="83180">MTGRDADVQGRLQQELEAEQAVVDVLYARLDALRVQTRERLRAVRKTGPSGSPQNRSERDAFATLYEDRLSQLEAVEDRLAFGRLDLADDSAHYIGRIGLNDEDHTSLLTDWRAPAAQAFYRATAAHPDGVTRRRHLVSRGRFVTGVEDEVLDLSLLIEGSAGQSTHAGAVLAGLSGEGALLAALAAGRTGHMGDIVATIQAEQDAIIRSELAGALVVQGGPGTGKTAVALHRAAYLLYAHRRLLERSGVLLIGPSRTFLHYIDQVLPSLGETGVVTTTISDLFPGVSARGDENPATTAVKGRLTMARVVERAVRQRQRVPQTETEVRVDGRTIVITPADVQAAMSRARRHPRPHNLARVTFVREMLQRLGEQYVAQLGYPIAPEERGEIIDELRTTREIRIALNLAWMPLTPEKLIDDLLSRPHRLEAAAPELSAEERALVLRAPGSPWTESDVPLLDEAAELLGEDDQASRALAHADAERRAGELDYARQVLESTGSNGIVSAEVLADRFTSTGPALTTAERAAADRSWTYGHVVVDEAQELSAMAWRMLLRRVPTRSMTVVGDVAQTSSPAGSRSWRASLDPVLRQSWRLAELTVNYRTPVAIADAAQRMAIAAHLPVSTVTSARTTPDSLVIDSVEPGATPAAALTAAAIHHVRAALDSVADDTGAGRVAVIGTAADLEGIRSVVETDDLLGSRARNPQAGRGVDLDAPLTLLTPRQSKGLEFDVVVLVEPAHVLEAGAGDLYVAMTRPTQQLRVVHGSPLPDGFVVGD</sequence>
<dbReference type="PROSITE" id="PS51198">
    <property type="entry name" value="UVRD_HELICASE_ATP_BIND"/>
    <property type="match status" value="1"/>
</dbReference>
<dbReference type="InterPro" id="IPR014016">
    <property type="entry name" value="UvrD-like_ATP-bd"/>
</dbReference>
<accession>A0A1J5Q695</accession>
<dbReference type="GO" id="GO:0016787">
    <property type="term" value="F:hydrolase activity"/>
    <property type="evidence" value="ECO:0007669"/>
    <property type="project" value="UniProtKB-KW"/>
</dbReference>
<gene>
    <name evidence="6" type="primary">helD_1</name>
    <name evidence="6" type="ORF">GALL_390340</name>
</gene>
<proteinExistence type="predicted"/>
<evidence type="ECO:0000256" key="4">
    <source>
        <dbReference type="ARBA" id="ARBA00022840"/>
    </source>
</evidence>
<keyword evidence="4" id="KW-0067">ATP-binding</keyword>
<dbReference type="GO" id="GO:0000725">
    <property type="term" value="P:recombinational repair"/>
    <property type="evidence" value="ECO:0007669"/>
    <property type="project" value="TreeGrafter"/>
</dbReference>
<dbReference type="InterPro" id="IPR000212">
    <property type="entry name" value="DNA_helicase_UvrD/REP"/>
</dbReference>
<dbReference type="AlphaFoldDB" id="A0A1J5Q695"/>
<evidence type="ECO:0000256" key="1">
    <source>
        <dbReference type="ARBA" id="ARBA00022741"/>
    </source>
</evidence>
<keyword evidence="1" id="KW-0547">Nucleotide-binding</keyword>
<dbReference type="SUPFAM" id="SSF52540">
    <property type="entry name" value="P-loop containing nucleoside triphosphate hydrolases"/>
    <property type="match status" value="1"/>
</dbReference>
<dbReference type="PANTHER" id="PTHR11070">
    <property type="entry name" value="UVRD / RECB / PCRA DNA HELICASE FAMILY MEMBER"/>
    <property type="match status" value="1"/>
</dbReference>
<dbReference type="GO" id="GO:0005829">
    <property type="term" value="C:cytosol"/>
    <property type="evidence" value="ECO:0007669"/>
    <property type="project" value="TreeGrafter"/>
</dbReference>
<evidence type="ECO:0000256" key="3">
    <source>
        <dbReference type="ARBA" id="ARBA00022806"/>
    </source>
</evidence>
<dbReference type="Gene3D" id="3.40.50.300">
    <property type="entry name" value="P-loop containing nucleotide triphosphate hydrolases"/>
    <property type="match status" value="3"/>
</dbReference>
<dbReference type="InterPro" id="IPR027417">
    <property type="entry name" value="P-loop_NTPase"/>
</dbReference>
<evidence type="ECO:0000256" key="2">
    <source>
        <dbReference type="ARBA" id="ARBA00022801"/>
    </source>
</evidence>
<name>A0A1J5Q695_9ZZZZ</name>
<dbReference type="GO" id="GO:0005524">
    <property type="term" value="F:ATP binding"/>
    <property type="evidence" value="ECO:0007669"/>
    <property type="project" value="UniProtKB-KW"/>
</dbReference>
<dbReference type="EMBL" id="MLJW01001251">
    <property type="protein sequence ID" value="OIQ79233.1"/>
    <property type="molecule type" value="Genomic_DNA"/>
</dbReference>
<evidence type="ECO:0000313" key="6">
    <source>
        <dbReference type="EMBL" id="OIQ79233.1"/>
    </source>
</evidence>